<dbReference type="PROSITE" id="PS51257">
    <property type="entry name" value="PROKAR_LIPOPROTEIN"/>
    <property type="match status" value="1"/>
</dbReference>
<keyword evidence="3" id="KW-1185">Reference proteome</keyword>
<evidence type="ECO:0000313" key="2">
    <source>
        <dbReference type="EMBL" id="MBD8528275.1"/>
    </source>
</evidence>
<evidence type="ECO:0000256" key="1">
    <source>
        <dbReference type="SAM" id="SignalP"/>
    </source>
</evidence>
<comment type="caution">
    <text evidence="2">The sequence shown here is derived from an EMBL/GenBank/DDBJ whole genome shotgun (WGS) entry which is preliminary data.</text>
</comment>
<sequence>MSPRLKLTGLLMLAVSTSVGCSTTGLTRKETISAQDFYSQPMADRLKSYRRNSLEVQLTLFFFGNQIRHPPALYLADCFALSGDAGAELIQKRLQQDTADLNVRDMATLIRAMNEIGSSSLASNPKLIDQLRLRALSIRDSGWREYTLKIVSDIETTPSGIRLPSDQCGE</sequence>
<name>A0AAW3ZRW4_9GAMM</name>
<keyword evidence="1" id="KW-0732">Signal</keyword>
<evidence type="ECO:0000313" key="3">
    <source>
        <dbReference type="Proteomes" id="UP000613768"/>
    </source>
</evidence>
<protein>
    <recommendedName>
        <fullName evidence="4">Lipoprotein</fullName>
    </recommendedName>
</protein>
<evidence type="ECO:0008006" key="4">
    <source>
        <dbReference type="Google" id="ProtNLM"/>
    </source>
</evidence>
<proteinExistence type="predicted"/>
<gene>
    <name evidence="2" type="ORF">IFO71_21225</name>
</gene>
<dbReference type="AlphaFoldDB" id="A0AAW3ZRW4"/>
<feature type="chain" id="PRO_5043531592" description="Lipoprotein" evidence="1">
    <location>
        <begin position="21"/>
        <end position="170"/>
    </location>
</feature>
<feature type="signal peptide" evidence="1">
    <location>
        <begin position="1"/>
        <end position="20"/>
    </location>
</feature>
<dbReference type="Proteomes" id="UP000613768">
    <property type="component" value="Unassembled WGS sequence"/>
</dbReference>
<accession>A0AAW3ZRW4</accession>
<dbReference type="EMBL" id="JACYTR010000110">
    <property type="protein sequence ID" value="MBD8528275.1"/>
    <property type="molecule type" value="Genomic_DNA"/>
</dbReference>
<organism evidence="2 3">
    <name type="scientific">Pseudomarimonas arenosa</name>
    <dbReference type="NCBI Taxonomy" id="2774145"/>
    <lineage>
        <taxon>Bacteria</taxon>
        <taxon>Pseudomonadati</taxon>
        <taxon>Pseudomonadota</taxon>
        <taxon>Gammaproteobacteria</taxon>
        <taxon>Lysobacterales</taxon>
        <taxon>Lysobacteraceae</taxon>
        <taxon>Pseudomarimonas</taxon>
    </lineage>
</organism>
<dbReference type="RefSeq" id="WP_192031692.1">
    <property type="nucleotide sequence ID" value="NZ_JACYTR010000110.1"/>
</dbReference>
<reference evidence="2 3" key="1">
    <citation type="submission" date="2020-09" db="EMBL/GenBank/DDBJ databases">
        <title>Pseudoxanthomonas sp. CAU 1598 isolated from sand of Yaerae Beach.</title>
        <authorList>
            <person name="Kim W."/>
        </authorList>
    </citation>
    <scope>NUCLEOTIDE SEQUENCE [LARGE SCALE GENOMIC DNA]</scope>
    <source>
        <strain evidence="2 3">CAU 1598</strain>
    </source>
</reference>